<name>A0A9P0H1T3_NEZVI</name>
<dbReference type="Proteomes" id="UP001152798">
    <property type="component" value="Chromosome 1"/>
</dbReference>
<dbReference type="EMBL" id="OV725077">
    <property type="protein sequence ID" value="CAH1389222.1"/>
    <property type="molecule type" value="Genomic_DNA"/>
</dbReference>
<gene>
    <name evidence="1" type="ORF">NEZAVI_LOCUS666</name>
</gene>
<dbReference type="AlphaFoldDB" id="A0A9P0H1T3"/>
<accession>A0A9P0H1T3</accession>
<sequence>MGRYPVSFLAWHSSEVSLIYEAIFLPMIERNTRLSTGHGRLPTTGHPFPLWMTAAEDNLS</sequence>
<evidence type="ECO:0000313" key="2">
    <source>
        <dbReference type="Proteomes" id="UP001152798"/>
    </source>
</evidence>
<proteinExistence type="predicted"/>
<keyword evidence="2" id="KW-1185">Reference proteome</keyword>
<organism evidence="1 2">
    <name type="scientific">Nezara viridula</name>
    <name type="common">Southern green stink bug</name>
    <name type="synonym">Cimex viridulus</name>
    <dbReference type="NCBI Taxonomy" id="85310"/>
    <lineage>
        <taxon>Eukaryota</taxon>
        <taxon>Metazoa</taxon>
        <taxon>Ecdysozoa</taxon>
        <taxon>Arthropoda</taxon>
        <taxon>Hexapoda</taxon>
        <taxon>Insecta</taxon>
        <taxon>Pterygota</taxon>
        <taxon>Neoptera</taxon>
        <taxon>Paraneoptera</taxon>
        <taxon>Hemiptera</taxon>
        <taxon>Heteroptera</taxon>
        <taxon>Panheteroptera</taxon>
        <taxon>Pentatomomorpha</taxon>
        <taxon>Pentatomoidea</taxon>
        <taxon>Pentatomidae</taxon>
        <taxon>Pentatominae</taxon>
        <taxon>Nezara</taxon>
    </lineage>
</organism>
<protein>
    <submittedName>
        <fullName evidence="1">Uncharacterized protein</fullName>
    </submittedName>
</protein>
<reference evidence="1" key="1">
    <citation type="submission" date="2022-01" db="EMBL/GenBank/DDBJ databases">
        <authorList>
            <person name="King R."/>
        </authorList>
    </citation>
    <scope>NUCLEOTIDE SEQUENCE</scope>
</reference>
<evidence type="ECO:0000313" key="1">
    <source>
        <dbReference type="EMBL" id="CAH1389222.1"/>
    </source>
</evidence>